<comment type="cofactor">
    <cofactor evidence="2">
        <name>Zn(2+)</name>
        <dbReference type="ChEBI" id="CHEBI:29105"/>
    </cofactor>
</comment>
<accession>A0ABQ8HKR3</accession>
<keyword evidence="9" id="KW-0677">Repeat</keyword>
<evidence type="ECO:0000256" key="10">
    <source>
        <dbReference type="ARBA" id="ARBA00022771"/>
    </source>
</evidence>
<comment type="catalytic activity">
    <reaction evidence="1">
        <text>[E2 ubiquitin-conjugating enzyme]-S-ubiquitinyl-L-cysteine + [acceptor protein]-L-lysine = [E2 ubiquitin-conjugating enzyme]-L-cysteine + [acceptor protein]-N(6)-ubiquitinyl-L-lysine.</text>
        <dbReference type="EC" id="2.3.2.31"/>
    </reaction>
</comment>
<dbReference type="InterPro" id="IPR018957">
    <property type="entry name" value="Znf_C3HC4_RING-type"/>
</dbReference>
<dbReference type="InterPro" id="IPR031127">
    <property type="entry name" value="E3_UB_ligase_RBR"/>
</dbReference>
<sequence length="320" mass="36116">MAQATETISDLYVDDLYFSAISDEKSDQLTNHQEEVFEVSDSKYAEELQFQETLMASIITSQTANASIPTSQMTIHASIKPQPAQSLVMIATEEPGESSLIFCEICVERKESDLMFKFETCVHSYCSECISKHVATKIQESSIKTVTCPGVNCKSVLGIDACREVLPKEVLELWEEAVCVDMIDEFQKFYCPYKDCSGMLVDESGGGEAIVEAECPFCHRLFCARCYVPWHSGVGCEEFQRLNEDERGREDIMVMEIAKQKKWGRCPHCKFYVERTEGCPHITCSVRRTSICDCGCRCNFQFCYGCGSEWTSTHGGCQRE</sequence>
<dbReference type="Pfam" id="PF00097">
    <property type="entry name" value="zf-C3HC4"/>
    <property type="match status" value="1"/>
</dbReference>
<evidence type="ECO:0000259" key="15">
    <source>
        <dbReference type="PROSITE" id="PS51873"/>
    </source>
</evidence>
<dbReference type="Gene3D" id="1.20.120.1750">
    <property type="match status" value="1"/>
</dbReference>
<evidence type="ECO:0000256" key="7">
    <source>
        <dbReference type="ARBA" id="ARBA00022679"/>
    </source>
</evidence>
<evidence type="ECO:0000256" key="8">
    <source>
        <dbReference type="ARBA" id="ARBA00022723"/>
    </source>
</evidence>
<protein>
    <recommendedName>
        <fullName evidence="6">RBR-type E3 ubiquitin transferase</fullName>
        <ecNumber evidence="6">2.3.2.31</ecNumber>
    </recommendedName>
</protein>
<dbReference type="PROSITE" id="PS51873">
    <property type="entry name" value="TRIAD"/>
    <property type="match status" value="1"/>
</dbReference>
<evidence type="ECO:0000256" key="11">
    <source>
        <dbReference type="ARBA" id="ARBA00022786"/>
    </source>
</evidence>
<keyword evidence="7" id="KW-0808">Transferase</keyword>
<dbReference type="SUPFAM" id="SSF57850">
    <property type="entry name" value="RING/U-box"/>
    <property type="match status" value="3"/>
</dbReference>
<evidence type="ECO:0000259" key="14">
    <source>
        <dbReference type="PROSITE" id="PS50089"/>
    </source>
</evidence>
<evidence type="ECO:0000256" key="13">
    <source>
        <dbReference type="PROSITE-ProRule" id="PRU00175"/>
    </source>
</evidence>
<comment type="caution">
    <text evidence="16">The sequence shown here is derived from an EMBL/GenBank/DDBJ whole genome shotgun (WGS) entry which is preliminary data.</text>
</comment>
<dbReference type="EMBL" id="JAFEMO010000009">
    <property type="protein sequence ID" value="KAH7564926.1"/>
    <property type="molecule type" value="Genomic_DNA"/>
</dbReference>
<dbReference type="InterPro" id="IPR044066">
    <property type="entry name" value="TRIAD_supradom"/>
</dbReference>
<evidence type="ECO:0000256" key="5">
    <source>
        <dbReference type="ARBA" id="ARBA00005884"/>
    </source>
</evidence>
<dbReference type="InterPro" id="IPR002867">
    <property type="entry name" value="IBR_dom"/>
</dbReference>
<dbReference type="InterPro" id="IPR017907">
    <property type="entry name" value="Znf_RING_CS"/>
</dbReference>
<keyword evidence="17" id="KW-1185">Reference proteome</keyword>
<gene>
    <name evidence="16" type="ORF">JRO89_XS09G0076500</name>
</gene>
<dbReference type="InterPro" id="IPR001841">
    <property type="entry name" value="Znf_RING"/>
</dbReference>
<dbReference type="PANTHER" id="PTHR11685">
    <property type="entry name" value="RBR FAMILY RING FINGER AND IBR DOMAIN-CONTAINING"/>
    <property type="match status" value="1"/>
</dbReference>
<keyword evidence="8" id="KW-0479">Metal-binding</keyword>
<organism evidence="16 17">
    <name type="scientific">Xanthoceras sorbifolium</name>
    <dbReference type="NCBI Taxonomy" id="99658"/>
    <lineage>
        <taxon>Eukaryota</taxon>
        <taxon>Viridiplantae</taxon>
        <taxon>Streptophyta</taxon>
        <taxon>Embryophyta</taxon>
        <taxon>Tracheophyta</taxon>
        <taxon>Spermatophyta</taxon>
        <taxon>Magnoliopsida</taxon>
        <taxon>eudicotyledons</taxon>
        <taxon>Gunneridae</taxon>
        <taxon>Pentapetalae</taxon>
        <taxon>rosids</taxon>
        <taxon>malvids</taxon>
        <taxon>Sapindales</taxon>
        <taxon>Sapindaceae</taxon>
        <taxon>Xanthoceroideae</taxon>
        <taxon>Xanthoceras</taxon>
    </lineage>
</organism>
<dbReference type="Pfam" id="PF01485">
    <property type="entry name" value="IBR"/>
    <property type="match status" value="1"/>
</dbReference>
<evidence type="ECO:0000256" key="3">
    <source>
        <dbReference type="ARBA" id="ARBA00003976"/>
    </source>
</evidence>
<comment type="function">
    <text evidence="3">Might act as an E3 ubiquitin-protein ligase, or as part of E3 complex, which accepts ubiquitin from specific E2 ubiquitin-conjugating enzymes and then transfers it to substrates.</text>
</comment>
<evidence type="ECO:0000256" key="12">
    <source>
        <dbReference type="ARBA" id="ARBA00022833"/>
    </source>
</evidence>
<reference evidence="16 17" key="1">
    <citation type="submission" date="2021-02" db="EMBL/GenBank/DDBJ databases">
        <title>Plant Genome Project.</title>
        <authorList>
            <person name="Zhang R.-G."/>
        </authorList>
    </citation>
    <scope>NUCLEOTIDE SEQUENCE [LARGE SCALE GENOMIC DNA]</scope>
    <source>
        <tissue evidence="16">Leaves</tissue>
    </source>
</reference>
<evidence type="ECO:0000256" key="6">
    <source>
        <dbReference type="ARBA" id="ARBA00012251"/>
    </source>
</evidence>
<dbReference type="CDD" id="cd22584">
    <property type="entry name" value="Rcat_RBR_unk"/>
    <property type="match status" value="1"/>
</dbReference>
<dbReference type="Gene3D" id="3.30.40.10">
    <property type="entry name" value="Zinc/RING finger domain, C3HC4 (zinc finger)"/>
    <property type="match status" value="1"/>
</dbReference>
<feature type="domain" description="RING-type" evidence="15">
    <location>
        <begin position="99"/>
        <end position="320"/>
    </location>
</feature>
<keyword evidence="10 13" id="KW-0863">Zinc-finger</keyword>
<evidence type="ECO:0000313" key="17">
    <source>
        <dbReference type="Proteomes" id="UP000827721"/>
    </source>
</evidence>
<dbReference type="InterPro" id="IPR013083">
    <property type="entry name" value="Znf_RING/FYVE/PHD"/>
</dbReference>
<dbReference type="PROSITE" id="PS00518">
    <property type="entry name" value="ZF_RING_1"/>
    <property type="match status" value="1"/>
</dbReference>
<dbReference type="CDD" id="cd22582">
    <property type="entry name" value="BRcat_RBR_unk"/>
    <property type="match status" value="1"/>
</dbReference>
<comment type="similarity">
    <text evidence="5">Belongs to the RBR family. Ariadne subfamily.</text>
</comment>
<name>A0ABQ8HKR3_9ROSI</name>
<proteinExistence type="inferred from homology"/>
<dbReference type="PROSITE" id="PS50089">
    <property type="entry name" value="ZF_RING_2"/>
    <property type="match status" value="1"/>
</dbReference>
<dbReference type="SMART" id="SM00647">
    <property type="entry name" value="IBR"/>
    <property type="match status" value="2"/>
</dbReference>
<feature type="domain" description="RING-type" evidence="14">
    <location>
        <begin position="103"/>
        <end position="149"/>
    </location>
</feature>
<dbReference type="EC" id="2.3.2.31" evidence="6"/>
<evidence type="ECO:0000313" key="16">
    <source>
        <dbReference type="EMBL" id="KAH7564926.1"/>
    </source>
</evidence>
<keyword evidence="11" id="KW-0833">Ubl conjugation pathway</keyword>
<evidence type="ECO:0000256" key="9">
    <source>
        <dbReference type="ARBA" id="ARBA00022737"/>
    </source>
</evidence>
<evidence type="ECO:0000256" key="4">
    <source>
        <dbReference type="ARBA" id="ARBA00004906"/>
    </source>
</evidence>
<dbReference type="Proteomes" id="UP000827721">
    <property type="component" value="Unassembled WGS sequence"/>
</dbReference>
<keyword evidence="12" id="KW-0862">Zinc</keyword>
<evidence type="ECO:0000256" key="1">
    <source>
        <dbReference type="ARBA" id="ARBA00001798"/>
    </source>
</evidence>
<comment type="pathway">
    <text evidence="4">Protein modification; protein ubiquitination.</text>
</comment>
<evidence type="ECO:0000256" key="2">
    <source>
        <dbReference type="ARBA" id="ARBA00001947"/>
    </source>
</evidence>